<sequence>MWLMTRSAKNKQRAAAQLREGVQPGTGVRTIGGLYARVKETREDTVVLELAPGVHATFAKNAVGAVLEDDEYDRIVNGTIEDEALASDDLGEGLTVPDSPAGLGSVDLGKDSAVRADDGAEDEVRDDAADEDPDESEPAGAGSRKNAGRAGKDDEEGPAGV</sequence>
<evidence type="ECO:0000256" key="9">
    <source>
        <dbReference type="ARBA" id="ARBA00023136"/>
    </source>
</evidence>
<evidence type="ECO:0000313" key="11">
    <source>
        <dbReference type="EMBL" id="KRV50728.1"/>
    </source>
</evidence>
<dbReference type="SMART" id="SM01323">
    <property type="entry name" value="YajC"/>
    <property type="match status" value="1"/>
</dbReference>
<evidence type="ECO:0000256" key="4">
    <source>
        <dbReference type="ARBA" id="ARBA00022475"/>
    </source>
</evidence>
<feature type="compositionally biased region" description="Basic and acidic residues" evidence="10">
    <location>
        <begin position="108"/>
        <end position="118"/>
    </location>
</feature>
<keyword evidence="12" id="KW-1185">Reference proteome</keyword>
<evidence type="ECO:0000256" key="5">
    <source>
        <dbReference type="ARBA" id="ARBA00022692"/>
    </source>
</evidence>
<keyword evidence="8" id="KW-0811">Translocation</keyword>
<evidence type="ECO:0000256" key="7">
    <source>
        <dbReference type="ARBA" id="ARBA00022989"/>
    </source>
</evidence>
<keyword evidence="4" id="KW-1003">Cell membrane</keyword>
<keyword evidence="9" id="KW-0472">Membrane</keyword>
<dbReference type="EMBL" id="LLZU01000005">
    <property type="protein sequence ID" value="KRV50728.1"/>
    <property type="molecule type" value="Genomic_DNA"/>
</dbReference>
<dbReference type="STRING" id="76728.AQ490_14755"/>
<dbReference type="eggNOG" id="COG1862">
    <property type="taxonomic scope" value="Bacteria"/>
</dbReference>
<keyword evidence="7" id="KW-1133">Transmembrane helix</keyword>
<evidence type="ECO:0000256" key="2">
    <source>
        <dbReference type="ARBA" id="ARBA00006742"/>
    </source>
</evidence>
<evidence type="ECO:0000313" key="12">
    <source>
        <dbReference type="Proteomes" id="UP000050867"/>
    </source>
</evidence>
<dbReference type="GO" id="GO:0005886">
    <property type="term" value="C:plasma membrane"/>
    <property type="evidence" value="ECO:0007669"/>
    <property type="project" value="UniProtKB-SubCell"/>
</dbReference>
<feature type="compositionally biased region" description="Acidic residues" evidence="10">
    <location>
        <begin position="119"/>
        <end position="137"/>
    </location>
</feature>
<gene>
    <name evidence="11" type="ORF">AQ490_14755</name>
</gene>
<feature type="region of interest" description="Disordered" evidence="10">
    <location>
        <begin position="87"/>
        <end position="161"/>
    </location>
</feature>
<keyword evidence="6" id="KW-0653">Protein transport</keyword>
<dbReference type="Pfam" id="PF02699">
    <property type="entry name" value="YajC"/>
    <property type="match status" value="1"/>
</dbReference>
<comment type="similarity">
    <text evidence="2">Belongs to the YajC family.</text>
</comment>
<dbReference type="Proteomes" id="UP000050867">
    <property type="component" value="Unassembled WGS sequence"/>
</dbReference>
<evidence type="ECO:0000256" key="8">
    <source>
        <dbReference type="ARBA" id="ARBA00023010"/>
    </source>
</evidence>
<dbReference type="PANTHER" id="PTHR33909">
    <property type="entry name" value="SEC TRANSLOCON ACCESSORY COMPLEX SUBUNIT YAJC"/>
    <property type="match status" value="1"/>
</dbReference>
<dbReference type="PANTHER" id="PTHR33909:SF1">
    <property type="entry name" value="SEC TRANSLOCON ACCESSORY COMPLEX SUBUNIT YAJC"/>
    <property type="match status" value="1"/>
</dbReference>
<evidence type="ECO:0000256" key="10">
    <source>
        <dbReference type="SAM" id="MobiDB-lite"/>
    </source>
</evidence>
<accession>A0A0T6LXH6</accession>
<protein>
    <submittedName>
        <fullName evidence="11">DNA primase</fullName>
    </submittedName>
</protein>
<dbReference type="NCBIfam" id="TIGR00739">
    <property type="entry name" value="yajC"/>
    <property type="match status" value="1"/>
</dbReference>
<dbReference type="AlphaFoldDB" id="A0A0T6LXH6"/>
<organism evidence="11 12">
    <name type="scientific">Wenjunlia vitaminophila</name>
    <name type="common">Streptomyces vitaminophilus</name>
    <dbReference type="NCBI Taxonomy" id="76728"/>
    <lineage>
        <taxon>Bacteria</taxon>
        <taxon>Bacillati</taxon>
        <taxon>Actinomycetota</taxon>
        <taxon>Actinomycetes</taxon>
        <taxon>Kitasatosporales</taxon>
        <taxon>Streptomycetaceae</taxon>
        <taxon>Wenjunlia</taxon>
    </lineage>
</organism>
<reference evidence="11 12" key="1">
    <citation type="submission" date="2015-10" db="EMBL/GenBank/DDBJ databases">
        <title>Draft genome sequence of pyrrolomycin-producing Streptomyces vitaminophilus.</title>
        <authorList>
            <person name="Graham D.E."/>
            <person name="Mahan K.M."/>
            <person name="Klingeman D.M."/>
            <person name="Hettich R.L."/>
            <person name="Parry R.J."/>
        </authorList>
    </citation>
    <scope>NUCLEOTIDE SEQUENCE [LARGE SCALE GENOMIC DNA]</scope>
    <source>
        <strain evidence="11 12">ATCC 31673</strain>
    </source>
</reference>
<keyword evidence="5" id="KW-0812">Transmembrane</keyword>
<dbReference type="GO" id="GO:0015031">
    <property type="term" value="P:protein transport"/>
    <property type="evidence" value="ECO:0007669"/>
    <property type="project" value="UniProtKB-KW"/>
</dbReference>
<comment type="subcellular location">
    <subcellularLocation>
        <location evidence="1">Cell membrane</location>
        <topology evidence="1">Single-pass membrane protein</topology>
    </subcellularLocation>
</comment>
<proteinExistence type="inferred from homology"/>
<keyword evidence="3" id="KW-0813">Transport</keyword>
<name>A0A0T6LXH6_WENVI</name>
<evidence type="ECO:0000256" key="3">
    <source>
        <dbReference type="ARBA" id="ARBA00022448"/>
    </source>
</evidence>
<evidence type="ECO:0000256" key="6">
    <source>
        <dbReference type="ARBA" id="ARBA00022927"/>
    </source>
</evidence>
<dbReference type="InterPro" id="IPR003849">
    <property type="entry name" value="Preprotein_translocase_YajC"/>
</dbReference>
<comment type="caution">
    <text evidence="11">The sequence shown here is derived from an EMBL/GenBank/DDBJ whole genome shotgun (WGS) entry which is preliminary data.</text>
</comment>
<evidence type="ECO:0000256" key="1">
    <source>
        <dbReference type="ARBA" id="ARBA00004162"/>
    </source>
</evidence>